<dbReference type="InterPro" id="IPR035959">
    <property type="entry name" value="RutC-like_sf"/>
</dbReference>
<reference evidence="2 3" key="1">
    <citation type="submission" date="2020-09" db="EMBL/GenBank/DDBJ databases">
        <title>Complete genome sequence of an Arctic sea ice bacterium Marinomonas arctica BSI20414.</title>
        <authorList>
            <person name="Liao L."/>
            <person name="Chen B."/>
        </authorList>
    </citation>
    <scope>NUCLEOTIDE SEQUENCE [LARGE SCALE GENOMIC DNA]</scope>
    <source>
        <strain evidence="2 3">BSI20414</strain>
    </source>
</reference>
<keyword evidence="3" id="KW-1185">Reference proteome</keyword>
<dbReference type="SUPFAM" id="SSF55298">
    <property type="entry name" value="YjgF-like"/>
    <property type="match status" value="1"/>
</dbReference>
<dbReference type="OrthoDB" id="9803101at2"/>
<dbReference type="EMBL" id="CP061081">
    <property type="protein sequence ID" value="QNT06770.1"/>
    <property type="molecule type" value="Genomic_DNA"/>
</dbReference>
<dbReference type="GO" id="GO:0005829">
    <property type="term" value="C:cytosol"/>
    <property type="evidence" value="ECO:0007669"/>
    <property type="project" value="TreeGrafter"/>
</dbReference>
<dbReference type="GO" id="GO:0019239">
    <property type="term" value="F:deaminase activity"/>
    <property type="evidence" value="ECO:0007669"/>
    <property type="project" value="TreeGrafter"/>
</dbReference>
<sequence>MLHSIETELAPSESDVCSQAIKSGHWAFLSGQIPLIAKSNTLLQGSIAEQTAQVFHNLSAVAIASGGSLEHVVKLTIYLKDMASLVEFNEEMLKHFRSLLPARAVVSVNGLPMDAEMQVDAIMMIPDPVWSLAVT</sequence>
<dbReference type="PANTHER" id="PTHR11803:SF39">
    <property type="entry name" value="2-IMINOBUTANOATE_2-IMINOPROPANOATE DEAMINASE"/>
    <property type="match status" value="1"/>
</dbReference>
<dbReference type="Proteomes" id="UP000516370">
    <property type="component" value="Chromosome"/>
</dbReference>
<dbReference type="InterPro" id="IPR006175">
    <property type="entry name" value="YjgF/YER057c/UK114"/>
</dbReference>
<evidence type="ECO:0000313" key="2">
    <source>
        <dbReference type="EMBL" id="QNT06770.1"/>
    </source>
</evidence>
<dbReference type="FunFam" id="3.30.1330.40:FF:000001">
    <property type="entry name" value="L-PSP family endoribonuclease"/>
    <property type="match status" value="1"/>
</dbReference>
<dbReference type="KEGG" id="mard:IBG28_03735"/>
<dbReference type="PANTHER" id="PTHR11803">
    <property type="entry name" value="2-IMINOBUTANOATE/2-IMINOPROPANOATE DEAMINASE RIDA"/>
    <property type="match status" value="1"/>
</dbReference>
<dbReference type="NCBIfam" id="TIGR00004">
    <property type="entry name" value="Rid family detoxifying hydrolase"/>
    <property type="match status" value="1"/>
</dbReference>
<name>A0A7H1J8F4_9GAMM</name>
<evidence type="ECO:0000256" key="1">
    <source>
        <dbReference type="ARBA" id="ARBA00010552"/>
    </source>
</evidence>
<dbReference type="Gene3D" id="3.30.1330.40">
    <property type="entry name" value="RutC-like"/>
    <property type="match status" value="1"/>
</dbReference>
<comment type="similarity">
    <text evidence="1">Belongs to the RutC family.</text>
</comment>
<dbReference type="InterPro" id="IPR006056">
    <property type="entry name" value="RidA"/>
</dbReference>
<protein>
    <submittedName>
        <fullName evidence="2">RidA family protein</fullName>
    </submittedName>
</protein>
<dbReference type="RefSeq" id="WP_111608449.1">
    <property type="nucleotide sequence ID" value="NZ_BMLJ01000004.1"/>
</dbReference>
<gene>
    <name evidence="2" type="ORF">IBG28_03735</name>
</gene>
<dbReference type="AlphaFoldDB" id="A0A7H1J8F4"/>
<evidence type="ECO:0000313" key="3">
    <source>
        <dbReference type="Proteomes" id="UP000516370"/>
    </source>
</evidence>
<dbReference type="Pfam" id="PF01042">
    <property type="entry name" value="Ribonuc_L-PSP"/>
    <property type="match status" value="1"/>
</dbReference>
<organism evidence="2 3">
    <name type="scientific">Marinomonas arctica</name>
    <dbReference type="NCBI Taxonomy" id="383750"/>
    <lineage>
        <taxon>Bacteria</taxon>
        <taxon>Pseudomonadati</taxon>
        <taxon>Pseudomonadota</taxon>
        <taxon>Gammaproteobacteria</taxon>
        <taxon>Oceanospirillales</taxon>
        <taxon>Oceanospirillaceae</taxon>
        <taxon>Marinomonas</taxon>
    </lineage>
</organism>
<proteinExistence type="inferred from homology"/>
<dbReference type="CDD" id="cd00448">
    <property type="entry name" value="YjgF_YER057c_UK114_family"/>
    <property type="match status" value="1"/>
</dbReference>
<accession>A0A7H1J8F4</accession>